<feature type="active site" description="Charge relay system" evidence="4">
    <location>
        <position position="327"/>
    </location>
</feature>
<dbReference type="EMBL" id="VJMH01000178">
    <property type="protein sequence ID" value="KAF0718122.1"/>
    <property type="molecule type" value="Genomic_DNA"/>
</dbReference>
<organism evidence="7 8">
    <name type="scientific">Aphanomyces stellatus</name>
    <dbReference type="NCBI Taxonomy" id="120398"/>
    <lineage>
        <taxon>Eukaryota</taxon>
        <taxon>Sar</taxon>
        <taxon>Stramenopiles</taxon>
        <taxon>Oomycota</taxon>
        <taxon>Saprolegniomycetes</taxon>
        <taxon>Saprolegniales</taxon>
        <taxon>Verrucalvaceae</taxon>
        <taxon>Aphanomyces</taxon>
    </lineage>
</organism>
<keyword evidence="8" id="KW-1185">Reference proteome</keyword>
<evidence type="ECO:0000256" key="4">
    <source>
        <dbReference type="PIRSR" id="PIRSR005211-1"/>
    </source>
</evidence>
<dbReference type="InterPro" id="IPR000073">
    <property type="entry name" value="AB_hydrolase_1"/>
</dbReference>
<accession>A0A485KAJ6</accession>
<keyword evidence="2" id="KW-0719">Serine esterase</keyword>
<dbReference type="PIRSF" id="PIRSF005211">
    <property type="entry name" value="Ab_hydro_YheT"/>
    <property type="match status" value="1"/>
</dbReference>
<dbReference type="EMBL" id="CAADRA010000178">
    <property type="protein sequence ID" value="VFT79092.1"/>
    <property type="molecule type" value="Genomic_DNA"/>
</dbReference>
<dbReference type="OrthoDB" id="1740284at2759"/>
<dbReference type="PANTHER" id="PTHR10794">
    <property type="entry name" value="ABHYDROLASE DOMAIN-CONTAINING PROTEIN"/>
    <property type="match status" value="1"/>
</dbReference>
<reference evidence="7 8" key="1">
    <citation type="submission" date="2019-03" db="EMBL/GenBank/DDBJ databases">
        <authorList>
            <person name="Gaulin E."/>
            <person name="Dumas B."/>
        </authorList>
    </citation>
    <scope>NUCLEOTIDE SEQUENCE [LARGE SCALE GENOMIC DNA]</scope>
    <source>
        <strain evidence="7">CBS 568.67</strain>
    </source>
</reference>
<gene>
    <name evidence="7" type="primary">Aste57867_1885</name>
    <name evidence="6" type="ORF">As57867_001883</name>
    <name evidence="7" type="ORF">ASTE57867_1885</name>
</gene>
<evidence type="ECO:0000313" key="7">
    <source>
        <dbReference type="EMBL" id="VFT79092.1"/>
    </source>
</evidence>
<reference evidence="6" key="2">
    <citation type="submission" date="2019-06" db="EMBL/GenBank/DDBJ databases">
        <title>Genomics analysis of Aphanomyces spp. identifies a new class of oomycete effector associated with host adaptation.</title>
        <authorList>
            <person name="Gaulin E."/>
        </authorList>
    </citation>
    <scope>NUCLEOTIDE SEQUENCE</scope>
    <source>
        <strain evidence="6">CBS 578.67</strain>
    </source>
</reference>
<evidence type="ECO:0000256" key="2">
    <source>
        <dbReference type="ARBA" id="ARBA00022487"/>
    </source>
</evidence>
<evidence type="ECO:0000259" key="5">
    <source>
        <dbReference type="Pfam" id="PF00561"/>
    </source>
</evidence>
<evidence type="ECO:0000313" key="6">
    <source>
        <dbReference type="EMBL" id="KAF0718122.1"/>
    </source>
</evidence>
<dbReference type="GO" id="GO:0047372">
    <property type="term" value="F:monoacylglycerol lipase activity"/>
    <property type="evidence" value="ECO:0007669"/>
    <property type="project" value="TreeGrafter"/>
</dbReference>
<dbReference type="Gene3D" id="3.40.50.1820">
    <property type="entry name" value="alpha/beta hydrolase"/>
    <property type="match status" value="1"/>
</dbReference>
<dbReference type="InterPro" id="IPR050960">
    <property type="entry name" value="AB_hydrolase_4_sf"/>
</dbReference>
<evidence type="ECO:0000256" key="3">
    <source>
        <dbReference type="ARBA" id="ARBA00022801"/>
    </source>
</evidence>
<protein>
    <submittedName>
        <fullName evidence="7">Aste57867_1885 protein</fullName>
    </submittedName>
</protein>
<dbReference type="SUPFAM" id="SSF53474">
    <property type="entry name" value="alpha/beta-Hydrolases"/>
    <property type="match status" value="1"/>
</dbReference>
<comment type="similarity">
    <text evidence="1">Belongs to the AB hydrolase superfamily. AB hydrolase 4 family.</text>
</comment>
<dbReference type="Proteomes" id="UP000332933">
    <property type="component" value="Unassembled WGS sequence"/>
</dbReference>
<dbReference type="InterPro" id="IPR012020">
    <property type="entry name" value="ABHD4"/>
</dbReference>
<dbReference type="Pfam" id="PF00561">
    <property type="entry name" value="Abhydrolase_1"/>
    <property type="match status" value="1"/>
</dbReference>
<proteinExistence type="inferred from homology"/>
<dbReference type="AlphaFoldDB" id="A0A485KAJ6"/>
<evidence type="ECO:0000256" key="1">
    <source>
        <dbReference type="ARBA" id="ARBA00010884"/>
    </source>
</evidence>
<evidence type="ECO:0000313" key="8">
    <source>
        <dbReference type="Proteomes" id="UP000332933"/>
    </source>
</evidence>
<sequence length="366" mass="40298">MTTPALHFKQTTANQTVVDKCPALHEAYTPTWYLFSGTIHTIVAARGSPLPKVTYERELVTMSDGGVVSLDWLVHSTQTFQDNHPTILIHHGAGGSSRDTYVRMTATALAAKGWRVVAMNSRGCGNTTIKTARASNGFYTGDVRDVATYLRSKAIPTGPLIGVGFSNGANLMVKCAGEDGDASKFTAIVSVSNVYDTLALDKAFQGSWWNRYMWDAAITTAIKRQFQKVPQSMLPFVDKPEFDWTKINAATTLREIDDLMSRRIEGYESLDDYYRDASCANYIETIRVPVLCISAMDDPIATPDLFPEQKILENDHVILVKTAHGGHLGFLQGDGTTMWTSNVIADYAQAFEDDAAMTTRAHFAMV</sequence>
<name>A0A485KAJ6_9STRA</name>
<keyword evidence="3" id="KW-0378">Hydrolase</keyword>
<feature type="active site" description="Charge relay system" evidence="4">
    <location>
        <position position="166"/>
    </location>
</feature>
<feature type="active site" description="Charge relay system" evidence="4">
    <location>
        <position position="298"/>
    </location>
</feature>
<dbReference type="InterPro" id="IPR000952">
    <property type="entry name" value="AB_hydrolase_4_CS"/>
</dbReference>
<dbReference type="GO" id="GO:0034338">
    <property type="term" value="F:short-chain carboxylesterase activity"/>
    <property type="evidence" value="ECO:0007669"/>
    <property type="project" value="TreeGrafter"/>
</dbReference>
<dbReference type="PANTHER" id="PTHR10794:SF63">
    <property type="entry name" value="ALPHA_BETA HYDROLASE 1, ISOFORM A"/>
    <property type="match status" value="1"/>
</dbReference>
<dbReference type="InterPro" id="IPR029058">
    <property type="entry name" value="AB_hydrolase_fold"/>
</dbReference>
<dbReference type="PROSITE" id="PS01133">
    <property type="entry name" value="UPF0017"/>
    <property type="match status" value="1"/>
</dbReference>
<feature type="domain" description="AB hydrolase-1" evidence="5">
    <location>
        <begin position="85"/>
        <end position="333"/>
    </location>
</feature>